<proteinExistence type="predicted"/>
<dbReference type="InParanoid" id="A0A061E7C2"/>
<dbReference type="Proteomes" id="UP000026915">
    <property type="component" value="Chromosome 2"/>
</dbReference>
<evidence type="ECO:0000313" key="2">
    <source>
        <dbReference type="Proteomes" id="UP000026915"/>
    </source>
</evidence>
<dbReference type="Gramene" id="EOY00237">
    <property type="protein sequence ID" value="EOY00237"/>
    <property type="gene ID" value="TCM_010055"/>
</dbReference>
<dbReference type="HOGENOM" id="CLU_178865_0_0_1"/>
<keyword evidence="2" id="KW-1185">Reference proteome</keyword>
<accession>A0A061E7C2</accession>
<dbReference type="AlphaFoldDB" id="A0A061E7C2"/>
<gene>
    <name evidence="1" type="ORF">TCM_010055</name>
</gene>
<organism evidence="1 2">
    <name type="scientific">Theobroma cacao</name>
    <name type="common">Cacao</name>
    <name type="synonym">Cocoa</name>
    <dbReference type="NCBI Taxonomy" id="3641"/>
    <lineage>
        <taxon>Eukaryota</taxon>
        <taxon>Viridiplantae</taxon>
        <taxon>Streptophyta</taxon>
        <taxon>Embryophyta</taxon>
        <taxon>Tracheophyta</taxon>
        <taxon>Spermatophyta</taxon>
        <taxon>Magnoliopsida</taxon>
        <taxon>eudicotyledons</taxon>
        <taxon>Gunneridae</taxon>
        <taxon>Pentapetalae</taxon>
        <taxon>rosids</taxon>
        <taxon>malvids</taxon>
        <taxon>Malvales</taxon>
        <taxon>Malvaceae</taxon>
        <taxon>Byttnerioideae</taxon>
        <taxon>Theobroma</taxon>
    </lineage>
</organism>
<evidence type="ECO:0000313" key="1">
    <source>
        <dbReference type="EMBL" id="EOY00237.1"/>
    </source>
</evidence>
<name>A0A061E7C2_THECC</name>
<dbReference type="EMBL" id="CM001880">
    <property type="protein sequence ID" value="EOY00237.1"/>
    <property type="molecule type" value="Genomic_DNA"/>
</dbReference>
<protein>
    <submittedName>
        <fullName evidence="1">Uncharacterized protein</fullName>
    </submittedName>
</protein>
<reference evidence="1 2" key="1">
    <citation type="journal article" date="2013" name="Genome Biol.">
        <title>The genome sequence of the most widely cultivated cacao type and its use to identify candidate genes regulating pod color.</title>
        <authorList>
            <person name="Motamayor J.C."/>
            <person name="Mockaitis K."/>
            <person name="Schmutz J."/>
            <person name="Haiminen N."/>
            <person name="Iii D.L."/>
            <person name="Cornejo O."/>
            <person name="Findley S.D."/>
            <person name="Zheng P."/>
            <person name="Utro F."/>
            <person name="Royaert S."/>
            <person name="Saski C."/>
            <person name="Jenkins J."/>
            <person name="Podicheti R."/>
            <person name="Zhao M."/>
            <person name="Scheffler B.E."/>
            <person name="Stack J.C."/>
            <person name="Feltus F.A."/>
            <person name="Mustiga G.M."/>
            <person name="Amores F."/>
            <person name="Phillips W."/>
            <person name="Marelli J.P."/>
            <person name="May G.D."/>
            <person name="Shapiro H."/>
            <person name="Ma J."/>
            <person name="Bustamante C.D."/>
            <person name="Schnell R.J."/>
            <person name="Main D."/>
            <person name="Gilbert D."/>
            <person name="Parida L."/>
            <person name="Kuhn D.N."/>
        </authorList>
    </citation>
    <scope>NUCLEOTIDE SEQUENCE [LARGE SCALE GENOMIC DNA]</scope>
    <source>
        <strain evidence="2">cv. Matina 1-6</strain>
    </source>
</reference>
<sequence length="72" mass="8241">MASKRYRVESGRGVAAEEEDILDNIATYLVKLIDQIENMEKDMRGLMDKLLVRTEVLKTEIMGDSNSFKFLA</sequence>